<reference evidence="1" key="1">
    <citation type="journal article" date="2023" name="bioRxiv">
        <title>Improved chromosome-level genome assembly for marigold (Tagetes erecta).</title>
        <authorList>
            <person name="Jiang F."/>
            <person name="Yuan L."/>
            <person name="Wang S."/>
            <person name="Wang H."/>
            <person name="Xu D."/>
            <person name="Wang A."/>
            <person name="Fan W."/>
        </authorList>
    </citation>
    <scope>NUCLEOTIDE SEQUENCE</scope>
    <source>
        <strain evidence="1">WSJ</strain>
        <tissue evidence="1">Leaf</tissue>
    </source>
</reference>
<name>A0AAD8L737_TARER</name>
<sequence length="147" mass="16693">MTKRSYTSWQTVKIKRTAHSTMALYQVLIATCQEDPNSNKHDLFGVLFSSRSINPIHPKIDTTVGGCELPLLAYKNIPCLFTNIKKVQTLSIDQNEVVNSTPFLTRTRYDVFRPANHHPFVRKNISPDHITLIINHTNTSSTSKTKP</sequence>
<proteinExistence type="predicted"/>
<gene>
    <name evidence="1" type="ORF">QVD17_10834</name>
</gene>
<dbReference type="Proteomes" id="UP001229421">
    <property type="component" value="Unassembled WGS sequence"/>
</dbReference>
<evidence type="ECO:0000313" key="1">
    <source>
        <dbReference type="EMBL" id="KAK1433916.1"/>
    </source>
</evidence>
<accession>A0AAD8L737</accession>
<dbReference type="AlphaFoldDB" id="A0AAD8L737"/>
<protein>
    <submittedName>
        <fullName evidence="1">Uncharacterized protein</fullName>
    </submittedName>
</protein>
<keyword evidence="2" id="KW-1185">Reference proteome</keyword>
<evidence type="ECO:0000313" key="2">
    <source>
        <dbReference type="Proteomes" id="UP001229421"/>
    </source>
</evidence>
<organism evidence="1 2">
    <name type="scientific">Tagetes erecta</name>
    <name type="common">African marigold</name>
    <dbReference type="NCBI Taxonomy" id="13708"/>
    <lineage>
        <taxon>Eukaryota</taxon>
        <taxon>Viridiplantae</taxon>
        <taxon>Streptophyta</taxon>
        <taxon>Embryophyta</taxon>
        <taxon>Tracheophyta</taxon>
        <taxon>Spermatophyta</taxon>
        <taxon>Magnoliopsida</taxon>
        <taxon>eudicotyledons</taxon>
        <taxon>Gunneridae</taxon>
        <taxon>Pentapetalae</taxon>
        <taxon>asterids</taxon>
        <taxon>campanulids</taxon>
        <taxon>Asterales</taxon>
        <taxon>Asteraceae</taxon>
        <taxon>Asteroideae</taxon>
        <taxon>Heliantheae alliance</taxon>
        <taxon>Tageteae</taxon>
        <taxon>Tagetes</taxon>
    </lineage>
</organism>
<comment type="caution">
    <text evidence="1">The sequence shown here is derived from an EMBL/GenBank/DDBJ whole genome shotgun (WGS) entry which is preliminary data.</text>
</comment>
<dbReference type="EMBL" id="JAUHHV010000002">
    <property type="protein sequence ID" value="KAK1433916.1"/>
    <property type="molecule type" value="Genomic_DNA"/>
</dbReference>